<dbReference type="GO" id="GO:0006099">
    <property type="term" value="P:tricarboxylic acid cycle"/>
    <property type="evidence" value="ECO:0007669"/>
    <property type="project" value="UniProtKB-UniRule"/>
</dbReference>
<evidence type="ECO:0000256" key="1">
    <source>
        <dbReference type="ARBA" id="ARBA00022532"/>
    </source>
</evidence>
<evidence type="ECO:0000259" key="8">
    <source>
        <dbReference type="Pfam" id="PF00056"/>
    </source>
</evidence>
<feature type="binding site" evidence="4 7">
    <location>
        <position position="37"/>
    </location>
    <ligand>
        <name>NAD(+)</name>
        <dbReference type="ChEBI" id="CHEBI:57540"/>
    </ligand>
</feature>
<evidence type="ECO:0000313" key="11">
    <source>
        <dbReference type="Proteomes" id="UP000322876"/>
    </source>
</evidence>
<dbReference type="EC" id="1.1.1.37" evidence="4"/>
<evidence type="ECO:0000256" key="7">
    <source>
        <dbReference type="PIRSR" id="PIRSR000102-3"/>
    </source>
</evidence>
<feature type="binding site" evidence="4 7">
    <location>
        <begin position="122"/>
        <end position="124"/>
    </location>
    <ligand>
        <name>NAD(+)</name>
        <dbReference type="ChEBI" id="CHEBI:57540"/>
    </ligand>
</feature>
<comment type="function">
    <text evidence="4">Catalyzes the reversible oxidation of malate to oxaloacetate.</text>
</comment>
<comment type="similarity">
    <text evidence="4">Belongs to the LDH/MDH superfamily. MDH type 3 family.</text>
</comment>
<dbReference type="EMBL" id="VFJB01000005">
    <property type="protein sequence ID" value="KAA0257932.1"/>
    <property type="molecule type" value="Genomic_DNA"/>
</dbReference>
<reference evidence="10 11" key="1">
    <citation type="submission" date="2019-06" db="EMBL/GenBank/DDBJ databases">
        <title>Genomic insights into carbon and energy metabolism of Deferribacter autotrophicus revealed new metabolic traits in the phylum Deferribacteres.</title>
        <authorList>
            <person name="Slobodkin A.I."/>
            <person name="Slobodkina G.B."/>
            <person name="Allioux M."/>
            <person name="Alain K."/>
            <person name="Jebbar M."/>
            <person name="Shadrin V."/>
            <person name="Kublanov I.V."/>
            <person name="Toshchakov S.V."/>
            <person name="Bonch-Osmolovskaya E.A."/>
        </authorList>
    </citation>
    <scope>NUCLEOTIDE SEQUENCE [LARGE SCALE GENOMIC DNA]</scope>
    <source>
        <strain evidence="10 11">SL50</strain>
    </source>
</reference>
<evidence type="ECO:0000259" key="9">
    <source>
        <dbReference type="Pfam" id="PF02866"/>
    </source>
</evidence>
<evidence type="ECO:0000256" key="6">
    <source>
        <dbReference type="PIRSR" id="PIRSR000102-2"/>
    </source>
</evidence>
<dbReference type="InterPro" id="IPR001236">
    <property type="entry name" value="Lactate/malate_DH_N"/>
</dbReference>
<evidence type="ECO:0000313" key="10">
    <source>
        <dbReference type="EMBL" id="KAA0257932.1"/>
    </source>
</evidence>
<dbReference type="PIRSF" id="PIRSF000102">
    <property type="entry name" value="Lac_mal_DH"/>
    <property type="match status" value="1"/>
</dbReference>
<dbReference type="SUPFAM" id="SSF51735">
    <property type="entry name" value="NAD(P)-binding Rossmann-fold domains"/>
    <property type="match status" value="1"/>
</dbReference>
<keyword evidence="3 4" id="KW-0520">NAD</keyword>
<dbReference type="Proteomes" id="UP000322876">
    <property type="component" value="Unassembled WGS sequence"/>
</dbReference>
<proteinExistence type="inferred from homology"/>
<feature type="active site" description="Proton acceptor" evidence="4 5">
    <location>
        <position position="179"/>
    </location>
</feature>
<dbReference type="InterPro" id="IPR015955">
    <property type="entry name" value="Lactate_DH/Glyco_Ohase_4_C"/>
</dbReference>
<dbReference type="Gene3D" id="3.40.50.720">
    <property type="entry name" value="NAD(P)-binding Rossmann-like Domain"/>
    <property type="match status" value="1"/>
</dbReference>
<dbReference type="Gene3D" id="3.90.110.10">
    <property type="entry name" value="Lactate dehydrogenase/glycoside hydrolase, family 4, C-terminal"/>
    <property type="match status" value="1"/>
</dbReference>
<feature type="binding site" evidence="4 6">
    <location>
        <position position="86"/>
    </location>
    <ligand>
        <name>substrate</name>
    </ligand>
</feature>
<dbReference type="CDD" id="cd01339">
    <property type="entry name" value="LDH-like_MDH"/>
    <property type="match status" value="1"/>
</dbReference>
<name>A0A5A8F1V5_9BACT</name>
<feature type="binding site" evidence="4 7">
    <location>
        <position position="99"/>
    </location>
    <ligand>
        <name>NAD(+)</name>
        <dbReference type="ChEBI" id="CHEBI:57540"/>
    </ligand>
</feature>
<evidence type="ECO:0000256" key="4">
    <source>
        <dbReference type="HAMAP-Rule" id="MF_00487"/>
    </source>
</evidence>
<evidence type="ECO:0000256" key="3">
    <source>
        <dbReference type="ARBA" id="ARBA00023027"/>
    </source>
</evidence>
<dbReference type="PANTHER" id="PTHR43128">
    <property type="entry name" value="L-2-HYDROXYCARBOXYLATE DEHYDROGENASE (NAD(P)(+))"/>
    <property type="match status" value="1"/>
</dbReference>
<gene>
    <name evidence="4 10" type="primary">mdh</name>
    <name evidence="10" type="ORF">FHQ18_05950</name>
</gene>
<dbReference type="AlphaFoldDB" id="A0A5A8F1V5"/>
<evidence type="ECO:0000256" key="5">
    <source>
        <dbReference type="PIRSR" id="PIRSR000102-1"/>
    </source>
</evidence>
<dbReference type="OrthoDB" id="9802969at2"/>
<evidence type="ECO:0000256" key="2">
    <source>
        <dbReference type="ARBA" id="ARBA00023002"/>
    </source>
</evidence>
<dbReference type="SUPFAM" id="SSF56327">
    <property type="entry name" value="LDH C-terminal domain-like"/>
    <property type="match status" value="1"/>
</dbReference>
<dbReference type="RefSeq" id="WP_149266253.1">
    <property type="nucleotide sequence ID" value="NZ_VFJB01000005.1"/>
</dbReference>
<comment type="caution">
    <text evidence="10">The sequence shown here is derived from an EMBL/GenBank/DDBJ whole genome shotgun (WGS) entry which is preliminary data.</text>
</comment>
<feature type="binding site" evidence="4 7">
    <location>
        <begin position="13"/>
        <end position="18"/>
    </location>
    <ligand>
        <name>NAD(+)</name>
        <dbReference type="ChEBI" id="CHEBI:57540"/>
    </ligand>
</feature>
<dbReference type="GO" id="GO:0004459">
    <property type="term" value="F:L-lactate dehydrogenase (NAD+) activity"/>
    <property type="evidence" value="ECO:0007669"/>
    <property type="project" value="TreeGrafter"/>
</dbReference>
<feature type="domain" description="Lactate/malate dehydrogenase N-terminal" evidence="8">
    <location>
        <begin position="8"/>
        <end position="146"/>
    </location>
</feature>
<feature type="binding site" evidence="4 6">
    <location>
        <position position="92"/>
    </location>
    <ligand>
        <name>substrate</name>
    </ligand>
</feature>
<keyword evidence="2 4" id="KW-0560">Oxidoreductase</keyword>
<dbReference type="NCBIfam" id="TIGR01763">
    <property type="entry name" value="MalateDH_bact"/>
    <property type="match status" value="1"/>
</dbReference>
<dbReference type="GO" id="GO:0006089">
    <property type="term" value="P:lactate metabolic process"/>
    <property type="evidence" value="ECO:0007669"/>
    <property type="project" value="TreeGrafter"/>
</dbReference>
<dbReference type="Pfam" id="PF00056">
    <property type="entry name" value="Ldh_1_N"/>
    <property type="match status" value="1"/>
</dbReference>
<dbReference type="HAMAP" id="MF_00487">
    <property type="entry name" value="Malate_dehydrog_3"/>
    <property type="match status" value="1"/>
</dbReference>
<dbReference type="FunFam" id="3.40.50.720:FF:000018">
    <property type="entry name" value="Malate dehydrogenase"/>
    <property type="match status" value="1"/>
</dbReference>
<dbReference type="PANTHER" id="PTHR43128:SF16">
    <property type="entry name" value="L-LACTATE DEHYDROGENASE"/>
    <property type="match status" value="1"/>
</dbReference>
<dbReference type="InterPro" id="IPR001557">
    <property type="entry name" value="L-lactate/malate_DH"/>
</dbReference>
<dbReference type="InterPro" id="IPR011275">
    <property type="entry name" value="Malate_DH_type3"/>
</dbReference>
<dbReference type="GO" id="GO:0030060">
    <property type="term" value="F:L-malate dehydrogenase (NAD+) activity"/>
    <property type="evidence" value="ECO:0007669"/>
    <property type="project" value="UniProtKB-UniRule"/>
</dbReference>
<protein>
    <recommendedName>
        <fullName evidence="4">Malate dehydrogenase</fullName>
        <ecNumber evidence="4">1.1.1.37</ecNumber>
    </recommendedName>
</protein>
<dbReference type="PRINTS" id="PR00086">
    <property type="entry name" value="LLDHDRGNASE"/>
</dbReference>
<dbReference type="NCBIfam" id="NF004863">
    <property type="entry name" value="PRK06223.1"/>
    <property type="match status" value="1"/>
</dbReference>
<feature type="binding site" evidence="4 6">
    <location>
        <position position="155"/>
    </location>
    <ligand>
        <name>substrate</name>
    </ligand>
</feature>
<dbReference type="FunFam" id="3.90.110.10:FF:000004">
    <property type="entry name" value="Malate dehydrogenase"/>
    <property type="match status" value="1"/>
</dbReference>
<dbReference type="InterPro" id="IPR036291">
    <property type="entry name" value="NAD(P)-bd_dom_sf"/>
</dbReference>
<organism evidence="10 11">
    <name type="scientific">Deferribacter autotrophicus</name>
    <dbReference type="NCBI Taxonomy" id="500465"/>
    <lineage>
        <taxon>Bacteria</taxon>
        <taxon>Pseudomonadati</taxon>
        <taxon>Deferribacterota</taxon>
        <taxon>Deferribacteres</taxon>
        <taxon>Deferribacterales</taxon>
        <taxon>Deferribacteraceae</taxon>
        <taxon>Deferribacter</taxon>
    </lineage>
</organism>
<keyword evidence="1 4" id="KW-0816">Tricarboxylic acid cycle</keyword>
<dbReference type="InterPro" id="IPR022383">
    <property type="entry name" value="Lactate/malate_DH_C"/>
</dbReference>
<feature type="domain" description="Lactate/malate dehydrogenase C-terminal" evidence="9">
    <location>
        <begin position="151"/>
        <end position="320"/>
    </location>
</feature>
<sequence>MATFKRPKIALIGGGQIGGVLAQLCALRELGDVVMYDIVEDMPQGKCLDIAEASRVDGFDVEVKGTNDYKDIEGADICIVTAGLPRKPGMSRDDLLTTNANIIKTVAENIKQYAPDSHVIVISNPLDAMVTLMREVTGFPHNRVYGQAGVLDSSRFASFIAWELGVSVKDINALVLGGHGDTMVPLVRYANVNGIPVMELLERKYGDAAKAKEVMDAIVERTRKAGGEVVALLKKGSAFYSPASSAIAMAEAVLRDQKRVLPVCAWLDGEYGVNGMYLGVPVILGANGVEKVIELSLNDEEQAMLDNSVNAVKKLIEDMKRLGFL</sequence>
<comment type="catalytic activity">
    <reaction evidence="4">
        <text>(S)-malate + NAD(+) = oxaloacetate + NADH + H(+)</text>
        <dbReference type="Rhea" id="RHEA:21432"/>
        <dbReference type="ChEBI" id="CHEBI:15378"/>
        <dbReference type="ChEBI" id="CHEBI:15589"/>
        <dbReference type="ChEBI" id="CHEBI:16452"/>
        <dbReference type="ChEBI" id="CHEBI:57540"/>
        <dbReference type="ChEBI" id="CHEBI:57945"/>
        <dbReference type="EC" id="1.1.1.37"/>
    </reaction>
</comment>
<feature type="binding site" evidence="4 6">
    <location>
        <position position="124"/>
    </location>
    <ligand>
        <name>substrate</name>
    </ligand>
</feature>
<dbReference type="Pfam" id="PF02866">
    <property type="entry name" value="Ldh_1_C"/>
    <property type="match status" value="1"/>
</dbReference>
<keyword evidence="11" id="KW-1185">Reference proteome</keyword>
<accession>A0A5A8F1V5</accession>